<name>A0AA47N932_MERPO</name>
<protein>
    <submittedName>
        <fullName evidence="2">Uncharacterized protein</fullName>
    </submittedName>
</protein>
<evidence type="ECO:0000313" key="2">
    <source>
        <dbReference type="EMBL" id="KAK0153954.1"/>
    </source>
</evidence>
<dbReference type="Proteomes" id="UP001174136">
    <property type="component" value="Unassembled WGS sequence"/>
</dbReference>
<comment type="caution">
    <text evidence="2">The sequence shown here is derived from an EMBL/GenBank/DDBJ whole genome shotgun (WGS) entry which is preliminary data.</text>
</comment>
<gene>
    <name evidence="2" type="ORF">N1851_003962</name>
</gene>
<evidence type="ECO:0000256" key="1">
    <source>
        <dbReference type="SAM" id="MobiDB-lite"/>
    </source>
</evidence>
<reference evidence="2" key="1">
    <citation type="journal article" date="2023" name="Front. Mar. Sci.">
        <title>A new Merluccius polli reference genome to investigate the effects of global change in West African waters.</title>
        <authorList>
            <person name="Mateo J.L."/>
            <person name="Blanco-Fernandez C."/>
            <person name="Garcia-Vazquez E."/>
            <person name="Machado-Schiaffino G."/>
        </authorList>
    </citation>
    <scope>NUCLEOTIDE SEQUENCE</scope>
    <source>
        <strain evidence="2">C29</strain>
        <tissue evidence="2">Fin</tissue>
    </source>
</reference>
<dbReference type="EMBL" id="JAOPHQ010000600">
    <property type="protein sequence ID" value="KAK0153954.1"/>
    <property type="molecule type" value="Genomic_DNA"/>
</dbReference>
<feature type="region of interest" description="Disordered" evidence="1">
    <location>
        <begin position="157"/>
        <end position="184"/>
    </location>
</feature>
<sequence length="347" mass="38169">MGMTSLDRDTWEKPRRRATSPTAFSWADHLVVEGGAAGILFEDDSLVHLDDFLVEHFRHGHFLLRSALVATVVPILIQPIREVSTGCSRGKGYSRLRQQARHAHKAKHTPNTAPRLAHFLQYSANPLCGSILVVLGVPRQKFEDPLATVWQPGEHIGEGAAPGDLDPQSDLAGGRIDSEPERHRTPGLRPVVVCPPVAHCNCTDYIYGSCNIIKERIAIPAHRLHLVATRIDYSNSILYGESAKVINTLQHIQNSTAPLLTHSGTRDHITPVLKSLHWLPVKQCIDFKLLSTDKALHNLAPAYLTDLLHPTEPSDLLMQNLLAPPTPTPGHRCCILGIVPPKTIVIG</sequence>
<dbReference type="AlphaFoldDB" id="A0AA47N932"/>
<accession>A0AA47N932</accession>
<organism evidence="2 3">
    <name type="scientific">Merluccius polli</name>
    <name type="common">Benguela hake</name>
    <name type="synonym">Merluccius cadenati</name>
    <dbReference type="NCBI Taxonomy" id="89951"/>
    <lineage>
        <taxon>Eukaryota</taxon>
        <taxon>Metazoa</taxon>
        <taxon>Chordata</taxon>
        <taxon>Craniata</taxon>
        <taxon>Vertebrata</taxon>
        <taxon>Euteleostomi</taxon>
        <taxon>Actinopterygii</taxon>
        <taxon>Neopterygii</taxon>
        <taxon>Teleostei</taxon>
        <taxon>Neoteleostei</taxon>
        <taxon>Acanthomorphata</taxon>
        <taxon>Zeiogadaria</taxon>
        <taxon>Gadariae</taxon>
        <taxon>Gadiformes</taxon>
        <taxon>Gadoidei</taxon>
        <taxon>Merlucciidae</taxon>
        <taxon>Merluccius</taxon>
    </lineage>
</organism>
<evidence type="ECO:0000313" key="3">
    <source>
        <dbReference type="Proteomes" id="UP001174136"/>
    </source>
</evidence>
<proteinExistence type="predicted"/>
<keyword evidence="3" id="KW-1185">Reference proteome</keyword>